<comment type="caution">
    <text evidence="2">The sequence shown here is derived from an EMBL/GenBank/DDBJ whole genome shotgun (WGS) entry which is preliminary data.</text>
</comment>
<feature type="region of interest" description="Disordered" evidence="1">
    <location>
        <begin position="380"/>
        <end position="399"/>
    </location>
</feature>
<evidence type="ECO:0008006" key="4">
    <source>
        <dbReference type="Google" id="ProtNLM"/>
    </source>
</evidence>
<evidence type="ECO:0000256" key="1">
    <source>
        <dbReference type="SAM" id="MobiDB-lite"/>
    </source>
</evidence>
<feature type="compositionally biased region" description="Low complexity" evidence="1">
    <location>
        <begin position="596"/>
        <end position="613"/>
    </location>
</feature>
<protein>
    <recommendedName>
        <fullName evidence="4">Clr5 domain-containing protein</fullName>
    </recommendedName>
</protein>
<feature type="region of interest" description="Disordered" evidence="1">
    <location>
        <begin position="324"/>
        <end position="370"/>
    </location>
</feature>
<evidence type="ECO:0000313" key="2">
    <source>
        <dbReference type="EMBL" id="CAK7220104.1"/>
    </source>
</evidence>
<name>A0ABP0BKE7_9PEZI</name>
<organism evidence="2 3">
    <name type="scientific">Sporothrix eucalyptigena</name>
    <dbReference type="NCBI Taxonomy" id="1812306"/>
    <lineage>
        <taxon>Eukaryota</taxon>
        <taxon>Fungi</taxon>
        <taxon>Dikarya</taxon>
        <taxon>Ascomycota</taxon>
        <taxon>Pezizomycotina</taxon>
        <taxon>Sordariomycetes</taxon>
        <taxon>Sordariomycetidae</taxon>
        <taxon>Ophiostomatales</taxon>
        <taxon>Ophiostomataceae</taxon>
        <taxon>Sporothrix</taxon>
    </lineage>
</organism>
<feature type="region of interest" description="Disordered" evidence="1">
    <location>
        <begin position="435"/>
        <end position="558"/>
    </location>
</feature>
<dbReference type="EMBL" id="CAWUHD010000034">
    <property type="protein sequence ID" value="CAK7220104.1"/>
    <property type="molecule type" value="Genomic_DNA"/>
</dbReference>
<feature type="compositionally biased region" description="Polar residues" evidence="1">
    <location>
        <begin position="524"/>
        <end position="534"/>
    </location>
</feature>
<dbReference type="Proteomes" id="UP001642482">
    <property type="component" value="Unassembled WGS sequence"/>
</dbReference>
<feature type="region of interest" description="Disordered" evidence="1">
    <location>
        <begin position="593"/>
        <end position="621"/>
    </location>
</feature>
<evidence type="ECO:0000313" key="3">
    <source>
        <dbReference type="Proteomes" id="UP001642482"/>
    </source>
</evidence>
<gene>
    <name evidence="2" type="ORF">SEUCBS140593_004120</name>
</gene>
<reference evidence="2 3" key="1">
    <citation type="submission" date="2024-01" db="EMBL/GenBank/DDBJ databases">
        <authorList>
            <person name="Allen C."/>
            <person name="Tagirdzhanova G."/>
        </authorList>
    </citation>
    <scope>NUCLEOTIDE SEQUENCE [LARGE SCALE GENOMIC DNA]</scope>
</reference>
<proteinExistence type="predicted"/>
<feature type="compositionally biased region" description="Low complexity" evidence="1">
    <location>
        <begin position="500"/>
        <end position="523"/>
    </location>
</feature>
<accession>A0ABP0BKE7</accession>
<feature type="compositionally biased region" description="Polar residues" evidence="1">
    <location>
        <begin position="324"/>
        <end position="336"/>
    </location>
</feature>
<feature type="compositionally biased region" description="Basic residues" evidence="1">
    <location>
        <begin position="488"/>
        <end position="499"/>
    </location>
</feature>
<keyword evidence="3" id="KW-1185">Reference proteome</keyword>
<sequence length="778" mass="81670">MIHNHYRPEQILWFLRHYWQFNRDGIIAEWRRYFEDDIFGKSQYNWLKSRYGMKAEWGAALNDPPFPGAKPGAPGTENYIAPGVPVNPPRATFRTRSDSPTPVLISAPATAASHASVVHSHAGEARHPAHAHFTGQAHPAGHSIGGTVGISTSGSGFSHNNRSSTGAMHVAGMNQSSSTGYPGAMGLTGPTATPLAANTTGPTPLATPVMTPVMPAAGPGSYIMSNNPTKSGNQATPRSLSGAVTSSNGTYNFGSSIGNMPGLGSPFMPTGANMSMFNPMNPIVSSFTMGPASSMPNLNGSFSFTYGGPSQQSFQQFPGDYSNSPNAAQENFSHESGFSGLGISLGPGNPANHHFQASSTGPVPDHPNAMNMAAQMPIRSATTGHSAKSQPANQPVNATAGAHIPTNAEIIANVMLGHNPVSSVVEAIVSPQGDLGRFETGKKRKRSAVEVEFQPPKRANMASEDDKDGYSFRLMTTDLPAEAAAPKANKKPSKPRAKKSTSPQASASPSVTSTVSTTPLQPSDLPTEQPNSVPSVAAAEPRVPQDCAPGPVELSGTWHDRSHDNCSMNGRHLHITGGGIFFAESADFKKAAASHTSGGTNTPAAPATTGPSTAGPPTPVVPVTVDAPSDASSDMTVQGFVTKVDPDSTGICQVIAQSPEQNPMDLEPMPAQHKEDIVAPVEPKTAALVDTSQDGYNRSTTDEFGMDDNDYLLISQVGSSLYQNEQSDVETPCTQGAPLPIEGVVDGEDYSDMVNCSHFHDSDDPDYTTFHAFFNLNA</sequence>
<feature type="compositionally biased region" description="Polar residues" evidence="1">
    <location>
        <begin position="380"/>
        <end position="397"/>
    </location>
</feature>